<reference evidence="2 3" key="1">
    <citation type="submission" date="2018-08" db="EMBL/GenBank/DDBJ databases">
        <title>Genomic Encyclopedia of Archaeal and Bacterial Type Strains, Phase II (KMG-II): from individual species to whole genera.</title>
        <authorList>
            <person name="Goeker M."/>
        </authorList>
    </citation>
    <scope>NUCLEOTIDE SEQUENCE [LARGE SCALE GENOMIC DNA]</scope>
    <source>
        <strain evidence="2 3">DSM 100880</strain>
    </source>
</reference>
<name>A0A3E0EMB5_9FLAO</name>
<protein>
    <submittedName>
        <fullName evidence="2">YtxH-like protein</fullName>
    </submittedName>
</protein>
<dbReference type="Pfam" id="PF12732">
    <property type="entry name" value="YtxH"/>
    <property type="match status" value="1"/>
</dbReference>
<dbReference type="RefSeq" id="WP_115812895.1">
    <property type="nucleotide sequence ID" value="NZ_QUNI01000005.1"/>
</dbReference>
<evidence type="ECO:0000256" key="1">
    <source>
        <dbReference type="SAM" id="Phobius"/>
    </source>
</evidence>
<keyword evidence="3" id="KW-1185">Reference proteome</keyword>
<keyword evidence="1" id="KW-0472">Membrane</keyword>
<dbReference type="OrthoDB" id="598035at2"/>
<gene>
    <name evidence="2" type="ORF">C8P67_10549</name>
</gene>
<accession>A0A3E0EMB5</accession>
<comment type="caution">
    <text evidence="2">The sequence shown here is derived from an EMBL/GenBank/DDBJ whole genome shotgun (WGS) entry which is preliminary data.</text>
</comment>
<dbReference type="PANTHER" id="PTHR35792:SF2">
    <property type="entry name" value="GENERAL STRESS PROTEIN"/>
    <property type="match status" value="1"/>
</dbReference>
<dbReference type="Proteomes" id="UP000257136">
    <property type="component" value="Unassembled WGS sequence"/>
</dbReference>
<dbReference type="PANTHER" id="PTHR35792">
    <property type="entry name" value="GENERAL STRESS PROTEIN"/>
    <property type="match status" value="1"/>
</dbReference>
<keyword evidence="1" id="KW-1133">Transmembrane helix</keyword>
<evidence type="ECO:0000313" key="3">
    <source>
        <dbReference type="Proteomes" id="UP000257136"/>
    </source>
</evidence>
<dbReference type="AlphaFoldDB" id="A0A3E0EMB5"/>
<evidence type="ECO:0000313" key="2">
    <source>
        <dbReference type="EMBL" id="REG98890.1"/>
    </source>
</evidence>
<feature type="transmembrane region" description="Helical" evidence="1">
    <location>
        <begin position="6"/>
        <end position="27"/>
    </location>
</feature>
<dbReference type="InterPro" id="IPR052928">
    <property type="entry name" value="Desiccation-related_membrane"/>
</dbReference>
<dbReference type="InterPro" id="IPR024623">
    <property type="entry name" value="YtxH"/>
</dbReference>
<dbReference type="EMBL" id="QUNI01000005">
    <property type="protein sequence ID" value="REG98890.1"/>
    <property type="molecule type" value="Genomic_DNA"/>
</dbReference>
<keyword evidence="1" id="KW-0812">Transmembrane</keyword>
<proteinExistence type="predicted"/>
<sequence>MSNNTGSTIVAVLAGVAIGAGIGILFAPEKGSKTREKIKDGFDEAKHNLTDKLNEVTEKIKNNGILSKDDIDHNYEKLVSNLSHKSEDVITFLENKLAELKIKNAKFQK</sequence>
<organism evidence="2 3">
    <name type="scientific">Flavobacterium aquicola</name>
    <dbReference type="NCBI Taxonomy" id="1682742"/>
    <lineage>
        <taxon>Bacteria</taxon>
        <taxon>Pseudomonadati</taxon>
        <taxon>Bacteroidota</taxon>
        <taxon>Flavobacteriia</taxon>
        <taxon>Flavobacteriales</taxon>
        <taxon>Flavobacteriaceae</taxon>
        <taxon>Flavobacterium</taxon>
    </lineage>
</organism>